<name>A0A1G9IP25_9GAMM</name>
<sequence>MKIHPREVVVGILIVIGIGFDKQWWTIPREWNPWQPLRISDPLTPVTQWKLERLEDDRAACLAVLASLPDDALRYTPLADYTPVAGCPLSNVVRVQRSGVTFNRSFVASCPLTVAWTLYERHRLQPTAREIFDQSVTHVQHYGSFACRNIYHRENARRSEHAAAEALDIAAFRLANGQRIEVFEDWGDDDAEGAFLKQAQQGACEIFGTVLGPDYNAAHANHFHFGMRGFSFCR</sequence>
<dbReference type="OrthoDB" id="9809788at2"/>
<proteinExistence type="predicted"/>
<dbReference type="EMBL" id="FNGI01000002">
    <property type="protein sequence ID" value="SDL26693.1"/>
    <property type="molecule type" value="Genomic_DNA"/>
</dbReference>
<evidence type="ECO:0000313" key="2">
    <source>
        <dbReference type="EMBL" id="SDL26693.1"/>
    </source>
</evidence>
<dbReference type="InterPro" id="IPR009683">
    <property type="entry name" value="Extensin-like_C"/>
</dbReference>
<protein>
    <submittedName>
        <fullName evidence="2">Uncharacterized conserved protein</fullName>
    </submittedName>
</protein>
<feature type="domain" description="Extensin-like C-terminal" evidence="1">
    <location>
        <begin position="61"/>
        <end position="234"/>
    </location>
</feature>
<reference evidence="2 3" key="1">
    <citation type="submission" date="2016-10" db="EMBL/GenBank/DDBJ databases">
        <authorList>
            <person name="de Groot N.N."/>
        </authorList>
    </citation>
    <scope>NUCLEOTIDE SEQUENCE [LARGE SCALE GENOMIC DNA]</scope>
    <source>
        <strain evidence="2 3">DSM 14789</strain>
    </source>
</reference>
<organism evidence="2 3">
    <name type="scientific">Modicisalibacter muralis</name>
    <dbReference type="NCBI Taxonomy" id="119000"/>
    <lineage>
        <taxon>Bacteria</taxon>
        <taxon>Pseudomonadati</taxon>
        <taxon>Pseudomonadota</taxon>
        <taxon>Gammaproteobacteria</taxon>
        <taxon>Oceanospirillales</taxon>
        <taxon>Halomonadaceae</taxon>
        <taxon>Modicisalibacter</taxon>
    </lineage>
</organism>
<evidence type="ECO:0000313" key="3">
    <source>
        <dbReference type="Proteomes" id="UP000198654"/>
    </source>
</evidence>
<dbReference type="RefSeq" id="WP_089726628.1">
    <property type="nucleotide sequence ID" value="NZ_FNGI01000002.1"/>
</dbReference>
<keyword evidence="3" id="KW-1185">Reference proteome</keyword>
<dbReference type="Pfam" id="PF06904">
    <property type="entry name" value="Extensin-like_C"/>
    <property type="match status" value="1"/>
</dbReference>
<dbReference type="STRING" id="119000.SAMN05661010_01268"/>
<accession>A0A1G9IP25</accession>
<evidence type="ECO:0000259" key="1">
    <source>
        <dbReference type="Pfam" id="PF06904"/>
    </source>
</evidence>
<dbReference type="Proteomes" id="UP000198654">
    <property type="component" value="Unassembled WGS sequence"/>
</dbReference>
<gene>
    <name evidence="2" type="ORF">SAMN05661010_01268</name>
</gene>
<dbReference type="AlphaFoldDB" id="A0A1G9IP25"/>